<reference evidence="3 5" key="1">
    <citation type="submission" date="2018-08" db="EMBL/GenBank/DDBJ databases">
        <title>Genomic investigation of the strawberry pathogen Phytophthora fragariae indicates pathogenicity is determined by transcriptional variation in three key races.</title>
        <authorList>
            <person name="Adams T.M."/>
            <person name="Armitage A.D."/>
            <person name="Sobczyk M.K."/>
            <person name="Bates H.J."/>
            <person name="Dunwell J.M."/>
            <person name="Nellist C.F."/>
            <person name="Harrison R.J."/>
        </authorList>
    </citation>
    <scope>NUCLEOTIDE SEQUENCE [LARGE SCALE GENOMIC DNA]</scope>
    <source>
        <strain evidence="2 4">SCRP249</strain>
        <strain evidence="3 5">SCRP333</strain>
    </source>
</reference>
<name>A0A6A4AKV9_9STRA</name>
<feature type="chain" id="PRO_5036381050" description="RxLR effector protein" evidence="1">
    <location>
        <begin position="22"/>
        <end position="58"/>
    </location>
</feature>
<evidence type="ECO:0000313" key="3">
    <source>
        <dbReference type="EMBL" id="KAE9259119.1"/>
    </source>
</evidence>
<evidence type="ECO:0000256" key="1">
    <source>
        <dbReference type="SAM" id="SignalP"/>
    </source>
</evidence>
<evidence type="ECO:0000313" key="4">
    <source>
        <dbReference type="Proteomes" id="UP000429607"/>
    </source>
</evidence>
<dbReference type="AlphaFoldDB" id="A0A6A4AKV9"/>
<dbReference type="Proteomes" id="UP000434957">
    <property type="component" value="Unassembled WGS sequence"/>
</dbReference>
<keyword evidence="5" id="KW-1185">Reference proteome</keyword>
<dbReference type="Proteomes" id="UP000429607">
    <property type="component" value="Unassembled WGS sequence"/>
</dbReference>
<comment type="caution">
    <text evidence="3">The sequence shown here is derived from an EMBL/GenBank/DDBJ whole genome shotgun (WGS) entry which is preliminary data.</text>
</comment>
<dbReference type="EMBL" id="QXFV01005152">
    <property type="protein sequence ID" value="KAE8966110.1"/>
    <property type="molecule type" value="Genomic_DNA"/>
</dbReference>
<evidence type="ECO:0000313" key="5">
    <source>
        <dbReference type="Proteomes" id="UP000434957"/>
    </source>
</evidence>
<feature type="signal peptide" evidence="1">
    <location>
        <begin position="1"/>
        <end position="21"/>
    </location>
</feature>
<accession>A0A6A4AKV9</accession>
<protein>
    <recommendedName>
        <fullName evidence="6">RxLR effector protein</fullName>
    </recommendedName>
</protein>
<evidence type="ECO:0000313" key="2">
    <source>
        <dbReference type="EMBL" id="KAE8966110.1"/>
    </source>
</evidence>
<proteinExistence type="predicted"/>
<dbReference type="EMBL" id="QXFT01012718">
    <property type="protein sequence ID" value="KAE9259119.1"/>
    <property type="molecule type" value="Genomic_DNA"/>
</dbReference>
<evidence type="ECO:0008006" key="6">
    <source>
        <dbReference type="Google" id="ProtNLM"/>
    </source>
</evidence>
<gene>
    <name evidence="2" type="ORF">PR001_g28508</name>
    <name evidence="3" type="ORF">PR003_g34922</name>
</gene>
<keyword evidence="1" id="KW-0732">Signal</keyword>
<sequence length="58" mass="6707">MHYPPRMRLLLFMTISPLTHITVYYSTSSANQHPSQAHEAHTCQRKDTCLHSSQVIHC</sequence>
<organism evidence="3 5">
    <name type="scientific">Phytophthora rubi</name>
    <dbReference type="NCBI Taxonomy" id="129364"/>
    <lineage>
        <taxon>Eukaryota</taxon>
        <taxon>Sar</taxon>
        <taxon>Stramenopiles</taxon>
        <taxon>Oomycota</taxon>
        <taxon>Peronosporomycetes</taxon>
        <taxon>Peronosporales</taxon>
        <taxon>Peronosporaceae</taxon>
        <taxon>Phytophthora</taxon>
    </lineage>
</organism>